<evidence type="ECO:0000256" key="12">
    <source>
        <dbReference type="HAMAP-Rule" id="MF_00662"/>
    </source>
</evidence>
<keyword evidence="6 12" id="KW-0472">Membrane</keyword>
<gene>
    <name evidence="13" type="primary">asd</name>
    <name evidence="12" type="synonym">psd</name>
    <name evidence="13" type="ORF">V3330_04250</name>
</gene>
<organism evidence="13 14">
    <name type="scientific">Elongatibacter sediminis</name>
    <dbReference type="NCBI Taxonomy" id="3119006"/>
    <lineage>
        <taxon>Bacteria</taxon>
        <taxon>Pseudomonadati</taxon>
        <taxon>Pseudomonadota</taxon>
        <taxon>Gammaproteobacteria</taxon>
        <taxon>Chromatiales</taxon>
        <taxon>Wenzhouxiangellaceae</taxon>
        <taxon>Elongatibacter</taxon>
    </lineage>
</organism>
<feature type="active site" description="Charge relay system; for autoendoproteolytic cleavage activity" evidence="12">
    <location>
        <position position="92"/>
    </location>
</feature>
<keyword evidence="8 12" id="KW-0594">Phospholipid biosynthesis</keyword>
<feature type="active site" description="Charge relay system; for autoendoproteolytic cleavage activity" evidence="12">
    <location>
        <position position="251"/>
    </location>
</feature>
<feature type="chain" id="PRO_5043069351" description="Phosphatidylserine decarboxylase alpha chain" evidence="12">
    <location>
        <begin position="251"/>
        <end position="284"/>
    </location>
</feature>
<evidence type="ECO:0000256" key="4">
    <source>
        <dbReference type="ARBA" id="ARBA00022793"/>
    </source>
</evidence>
<comment type="pathway">
    <text evidence="1">Lipid metabolism.</text>
</comment>
<name>A0AAW9RDG1_9GAMM</name>
<dbReference type="EC" id="4.1.1.65" evidence="12"/>
<keyword evidence="5 12" id="KW-0443">Lipid metabolism</keyword>
<keyword evidence="3 12" id="KW-0444">Lipid biosynthesis</keyword>
<keyword evidence="9 12" id="KW-0456">Lyase</keyword>
<keyword evidence="4 12" id="KW-0210">Decarboxylase</keyword>
<evidence type="ECO:0000256" key="3">
    <source>
        <dbReference type="ARBA" id="ARBA00022516"/>
    </source>
</evidence>
<evidence type="ECO:0000256" key="6">
    <source>
        <dbReference type="ARBA" id="ARBA00023136"/>
    </source>
</evidence>
<feature type="modified residue" description="Pyruvic acid (Ser); by autocatalysis" evidence="12">
    <location>
        <position position="251"/>
    </location>
</feature>
<comment type="caution">
    <text evidence="13">The sequence shown here is derived from an EMBL/GenBank/DDBJ whole genome shotgun (WGS) entry which is preliminary data.</text>
</comment>
<comment type="subcellular location">
    <subcellularLocation>
        <location evidence="12">Cell membrane</location>
        <topology evidence="12">Peripheral membrane protein</topology>
    </subcellularLocation>
</comment>
<evidence type="ECO:0000256" key="8">
    <source>
        <dbReference type="ARBA" id="ARBA00023209"/>
    </source>
</evidence>
<dbReference type="NCBIfam" id="TIGR00163">
    <property type="entry name" value="PS_decarb"/>
    <property type="match status" value="1"/>
</dbReference>
<keyword evidence="10 12" id="KW-1208">Phospholipid metabolism</keyword>
<keyword evidence="2 12" id="KW-1003">Cell membrane</keyword>
<evidence type="ECO:0000256" key="7">
    <source>
        <dbReference type="ARBA" id="ARBA00023145"/>
    </source>
</evidence>
<comment type="function">
    <text evidence="12">Catalyzes the formation of phosphatidylethanolamine (PtdEtn) from phosphatidylserine (PtdSer).</text>
</comment>
<dbReference type="InterPro" id="IPR003817">
    <property type="entry name" value="PS_Dcarbxylase"/>
</dbReference>
<feature type="chain" id="PRO_5043069350" description="Phosphatidylserine decarboxylase beta chain" evidence="12">
    <location>
        <begin position="1"/>
        <end position="250"/>
    </location>
</feature>
<protein>
    <recommendedName>
        <fullName evidence="12">Phosphatidylserine decarboxylase proenzyme</fullName>
        <ecNumber evidence="12">4.1.1.65</ecNumber>
    </recommendedName>
    <component>
        <recommendedName>
            <fullName evidence="12">Phosphatidylserine decarboxylase alpha chain</fullName>
        </recommendedName>
    </component>
    <component>
        <recommendedName>
            <fullName evidence="12">Phosphatidylserine decarboxylase beta chain</fullName>
        </recommendedName>
    </component>
</protein>
<evidence type="ECO:0000313" key="13">
    <source>
        <dbReference type="EMBL" id="MEJ8566833.1"/>
    </source>
</evidence>
<dbReference type="PANTHER" id="PTHR10067:SF6">
    <property type="entry name" value="PHOSPHATIDYLSERINE DECARBOXYLASE PROENZYME, MITOCHONDRIAL"/>
    <property type="match status" value="1"/>
</dbReference>
<comment type="pathway">
    <text evidence="12">Phospholipid metabolism; phosphatidylethanolamine biosynthesis; phosphatidylethanolamine from CDP-diacylglycerol: step 2/2.</text>
</comment>
<comment type="cofactor">
    <cofactor evidence="12">
        <name>pyruvate</name>
        <dbReference type="ChEBI" id="CHEBI:15361"/>
    </cofactor>
    <text evidence="12">Binds 1 pyruvoyl group covalently per subunit.</text>
</comment>
<feature type="site" description="Cleavage (non-hydrolytic); by autocatalysis" evidence="12">
    <location>
        <begin position="250"/>
        <end position="251"/>
    </location>
</feature>
<dbReference type="Proteomes" id="UP001359886">
    <property type="component" value="Unassembled WGS sequence"/>
</dbReference>
<comment type="PTM">
    <text evidence="12">Is synthesized initially as an inactive proenzyme. Formation of the active enzyme involves a self-maturation process in which the active site pyruvoyl group is generated from an internal serine residue via an autocatalytic post-translational modification. Two non-identical subunits are generated from the proenzyme in this reaction, and the pyruvate is formed at the N-terminus of the alpha chain, which is derived from the carboxyl end of the proenzyme. The autoendoproteolytic cleavage occurs by a canonical serine protease mechanism, in which the side chain hydroxyl group of the serine supplies its oxygen atom to form the C-terminus of the beta chain, while the remainder of the serine residue undergoes an oxidative deamination to produce ammonia and the pyruvoyl prosthetic group on the alpha chain. During this reaction, the Ser that is part of the protease active site of the proenzyme becomes the pyruvoyl prosthetic group, which constitutes an essential element of the active site of the mature decarboxylase.</text>
</comment>
<sequence length="284" mass="31593">MALFDRLFAFIQTLLPHHLLSAVVHALARIRLAPIRNVQIGLFSLFTGVDWSEVRRQRMADYAHFNDFFTRELGSGARPPDPDPEAVLSPCDGRISQCGRITNDRILQAKGHSFSLRSLLGNDPGAADFVNGFFHTIYLSPRDYHRVHMPLTGHLQRMVHVPGRLFSVSPSTVRAVPDLFTRNERVICLFDTEHGPMAVVLVGAMLVSSMETVWAGTVTPPRGRRISTGDWSRRDIRLERGEELGRFNMGSTVIVLLGPGAVSTLADYGPDDAVLMGQKLARLR</sequence>
<dbReference type="InterPro" id="IPR033177">
    <property type="entry name" value="PSD-B"/>
</dbReference>
<dbReference type="InterPro" id="IPR033178">
    <property type="entry name" value="PSD_type1_pro"/>
</dbReference>
<comment type="catalytic activity">
    <reaction evidence="12">
        <text>a 1,2-diacyl-sn-glycero-3-phospho-L-serine + H(+) = a 1,2-diacyl-sn-glycero-3-phosphoethanolamine + CO2</text>
        <dbReference type="Rhea" id="RHEA:20828"/>
        <dbReference type="ChEBI" id="CHEBI:15378"/>
        <dbReference type="ChEBI" id="CHEBI:16526"/>
        <dbReference type="ChEBI" id="CHEBI:57262"/>
        <dbReference type="ChEBI" id="CHEBI:64612"/>
        <dbReference type="EC" id="4.1.1.65"/>
    </reaction>
</comment>
<reference evidence="13 14" key="1">
    <citation type="submission" date="2024-02" db="EMBL/GenBank/DDBJ databases">
        <title>A novel Wenzhouxiangellaceae bacterium, isolated from coastal sediments.</title>
        <authorList>
            <person name="Du Z.-J."/>
            <person name="Ye Y.-Q."/>
            <person name="Zhang X.-Y."/>
        </authorList>
    </citation>
    <scope>NUCLEOTIDE SEQUENCE [LARGE SCALE GENOMIC DNA]</scope>
    <source>
        <strain evidence="13 14">CH-27</strain>
    </source>
</reference>
<comment type="similarity">
    <text evidence="12">Belongs to the phosphatidylserine decarboxylase family. PSD-B subfamily. Prokaryotic type I sub-subfamily.</text>
</comment>
<keyword evidence="11 12" id="KW-0670">Pyruvate</keyword>
<dbReference type="GO" id="GO:0006646">
    <property type="term" value="P:phosphatidylethanolamine biosynthetic process"/>
    <property type="evidence" value="ECO:0007669"/>
    <property type="project" value="UniProtKB-UniRule"/>
</dbReference>
<accession>A0AAW9RDG1</accession>
<dbReference type="GO" id="GO:0005886">
    <property type="term" value="C:plasma membrane"/>
    <property type="evidence" value="ECO:0007669"/>
    <property type="project" value="UniProtKB-SubCell"/>
</dbReference>
<feature type="active site" description="Charge relay system; for autoendoproteolytic cleavage activity" evidence="12">
    <location>
        <position position="148"/>
    </location>
</feature>
<keyword evidence="7 12" id="KW-0865">Zymogen</keyword>
<evidence type="ECO:0000256" key="2">
    <source>
        <dbReference type="ARBA" id="ARBA00022475"/>
    </source>
</evidence>
<evidence type="ECO:0000256" key="5">
    <source>
        <dbReference type="ARBA" id="ARBA00023098"/>
    </source>
</evidence>
<dbReference type="GO" id="GO:0004609">
    <property type="term" value="F:phosphatidylserine decarboxylase activity"/>
    <property type="evidence" value="ECO:0007669"/>
    <property type="project" value="UniProtKB-UniRule"/>
</dbReference>
<dbReference type="PANTHER" id="PTHR10067">
    <property type="entry name" value="PHOSPHATIDYLSERINE DECARBOXYLASE"/>
    <property type="match status" value="1"/>
</dbReference>
<evidence type="ECO:0000256" key="11">
    <source>
        <dbReference type="ARBA" id="ARBA00023317"/>
    </source>
</evidence>
<dbReference type="AlphaFoldDB" id="A0AAW9RDG1"/>
<comment type="subunit">
    <text evidence="12">Heterodimer of a large membrane-associated beta subunit and a small pyruvoyl-containing alpha subunit.</text>
</comment>
<evidence type="ECO:0000256" key="10">
    <source>
        <dbReference type="ARBA" id="ARBA00023264"/>
    </source>
</evidence>
<evidence type="ECO:0000256" key="1">
    <source>
        <dbReference type="ARBA" id="ARBA00005189"/>
    </source>
</evidence>
<dbReference type="HAMAP" id="MF_00662">
    <property type="entry name" value="PS_decarb_PSD_B_type1"/>
    <property type="match status" value="1"/>
</dbReference>
<dbReference type="RefSeq" id="WP_354694151.1">
    <property type="nucleotide sequence ID" value="NZ_JAZHOG010000002.1"/>
</dbReference>
<proteinExistence type="inferred from homology"/>
<keyword evidence="14" id="KW-1185">Reference proteome</keyword>
<feature type="active site" description="Schiff-base intermediate with substrate; via pyruvic acid; for decarboxylase activity" evidence="12">
    <location>
        <position position="251"/>
    </location>
</feature>
<dbReference type="Pfam" id="PF02666">
    <property type="entry name" value="PS_Dcarbxylase"/>
    <property type="match status" value="1"/>
</dbReference>
<evidence type="ECO:0000313" key="14">
    <source>
        <dbReference type="Proteomes" id="UP001359886"/>
    </source>
</evidence>
<dbReference type="EMBL" id="JAZHOG010000002">
    <property type="protein sequence ID" value="MEJ8566833.1"/>
    <property type="molecule type" value="Genomic_DNA"/>
</dbReference>
<evidence type="ECO:0000256" key="9">
    <source>
        <dbReference type="ARBA" id="ARBA00023239"/>
    </source>
</evidence>